<organism evidence="1 2">
    <name type="scientific">Vararia minispora EC-137</name>
    <dbReference type="NCBI Taxonomy" id="1314806"/>
    <lineage>
        <taxon>Eukaryota</taxon>
        <taxon>Fungi</taxon>
        <taxon>Dikarya</taxon>
        <taxon>Basidiomycota</taxon>
        <taxon>Agaricomycotina</taxon>
        <taxon>Agaricomycetes</taxon>
        <taxon>Russulales</taxon>
        <taxon>Lachnocladiaceae</taxon>
        <taxon>Vararia</taxon>
    </lineage>
</organism>
<evidence type="ECO:0000313" key="2">
    <source>
        <dbReference type="Proteomes" id="UP000814128"/>
    </source>
</evidence>
<reference evidence="1" key="1">
    <citation type="submission" date="2021-02" db="EMBL/GenBank/DDBJ databases">
        <authorList>
            <consortium name="DOE Joint Genome Institute"/>
            <person name="Ahrendt S."/>
            <person name="Looney B.P."/>
            <person name="Miyauchi S."/>
            <person name="Morin E."/>
            <person name="Drula E."/>
            <person name="Courty P.E."/>
            <person name="Chicoki N."/>
            <person name="Fauchery L."/>
            <person name="Kohler A."/>
            <person name="Kuo A."/>
            <person name="Labutti K."/>
            <person name="Pangilinan J."/>
            <person name="Lipzen A."/>
            <person name="Riley R."/>
            <person name="Andreopoulos W."/>
            <person name="He G."/>
            <person name="Johnson J."/>
            <person name="Barry K.W."/>
            <person name="Grigoriev I.V."/>
            <person name="Nagy L."/>
            <person name="Hibbett D."/>
            <person name="Henrissat B."/>
            <person name="Matheny P.B."/>
            <person name="Labbe J."/>
            <person name="Martin F."/>
        </authorList>
    </citation>
    <scope>NUCLEOTIDE SEQUENCE</scope>
    <source>
        <strain evidence="1">EC-137</strain>
    </source>
</reference>
<evidence type="ECO:0000313" key="1">
    <source>
        <dbReference type="EMBL" id="KAI0035737.1"/>
    </source>
</evidence>
<dbReference type="Proteomes" id="UP000814128">
    <property type="component" value="Unassembled WGS sequence"/>
</dbReference>
<comment type="caution">
    <text evidence="1">The sequence shown here is derived from an EMBL/GenBank/DDBJ whole genome shotgun (WGS) entry which is preliminary data.</text>
</comment>
<protein>
    <submittedName>
        <fullName evidence="1">Ribosome biogenesis protein Nop16</fullName>
    </submittedName>
</protein>
<accession>A0ACB8QW11</accession>
<proteinExistence type="predicted"/>
<keyword evidence="2" id="KW-1185">Reference proteome</keyword>
<name>A0ACB8QW11_9AGAM</name>
<sequence length="236" mass="25528">MANPRQRRKARSSTHSAISHSRRAKRLLKKQPPIKGPKVLQDAWDKKKTVRQNYAALGLSASLNPRISGGVESVGTNTGINPTSNSRDDAQTSGAASTSTIPKGFGKIVRDSKGKILSVEMDGDETEGDKPRASEDTLAENLITGVTPLTACWVHGVQHDPPVRTDVVQGEQASSRPAPRFSSKDEIAYLVRLVAKHQKDVEAMARDRKLNPDQRTAGELSRAIRKAGGFAKFGSL</sequence>
<reference evidence="1" key="2">
    <citation type="journal article" date="2022" name="New Phytol.">
        <title>Evolutionary transition to the ectomycorrhizal habit in the genomes of a hyperdiverse lineage of mushroom-forming fungi.</title>
        <authorList>
            <person name="Looney B."/>
            <person name="Miyauchi S."/>
            <person name="Morin E."/>
            <person name="Drula E."/>
            <person name="Courty P.E."/>
            <person name="Kohler A."/>
            <person name="Kuo A."/>
            <person name="LaButti K."/>
            <person name="Pangilinan J."/>
            <person name="Lipzen A."/>
            <person name="Riley R."/>
            <person name="Andreopoulos W."/>
            <person name="He G."/>
            <person name="Johnson J."/>
            <person name="Nolan M."/>
            <person name="Tritt A."/>
            <person name="Barry K.W."/>
            <person name="Grigoriev I.V."/>
            <person name="Nagy L.G."/>
            <person name="Hibbett D."/>
            <person name="Henrissat B."/>
            <person name="Matheny P.B."/>
            <person name="Labbe J."/>
            <person name="Martin F.M."/>
        </authorList>
    </citation>
    <scope>NUCLEOTIDE SEQUENCE</scope>
    <source>
        <strain evidence="1">EC-137</strain>
    </source>
</reference>
<dbReference type="EMBL" id="MU273480">
    <property type="protein sequence ID" value="KAI0035737.1"/>
    <property type="molecule type" value="Genomic_DNA"/>
</dbReference>
<gene>
    <name evidence="1" type="ORF">K488DRAFT_42739</name>
</gene>